<evidence type="ECO:0000313" key="3">
    <source>
        <dbReference type="Proteomes" id="UP001549773"/>
    </source>
</evidence>
<sequence length="295" mass="31941">MKDMISKYSALLLVFFALMACQEDEPTLDTFLVPTNIQVNINIVGADQDNPNGDGSGKVEVTATADNAISYQFVYNGVVTTSPNGKITFEFSETGLKTYNFTVVAVGAGGILSSSFAEADVLVTYSPPADLLTMLTSNSSRTWRIKAEVDGHFGLGPVGGSIPNEFFPAPANDKAATGMYDDRYTFNVNGTFTHDTGVGETVFGRVGLIDELGPHSETPNGADIENYPLADNTAQWSLSAPGGLETLSLTGKAFMGYYVGGDHKYEFFSRSENEMWLKTTDGNNEFDWWFILIAE</sequence>
<feature type="chain" id="PRO_5046514588" evidence="1">
    <location>
        <begin position="21"/>
        <end position="295"/>
    </location>
</feature>
<accession>A0ABV2TSD2</accession>
<name>A0ABV2TSD2_9FLAO</name>
<proteinExistence type="predicted"/>
<feature type="signal peptide" evidence="1">
    <location>
        <begin position="1"/>
        <end position="20"/>
    </location>
</feature>
<gene>
    <name evidence="2" type="ORF">ABXZ32_02180</name>
</gene>
<dbReference type="EMBL" id="JBEWYP010000001">
    <property type="protein sequence ID" value="MET7028182.1"/>
    <property type="molecule type" value="Genomic_DNA"/>
</dbReference>
<keyword evidence="1" id="KW-0732">Signal</keyword>
<evidence type="ECO:0000256" key="1">
    <source>
        <dbReference type="SAM" id="SignalP"/>
    </source>
</evidence>
<dbReference type="RefSeq" id="WP_354617044.1">
    <property type="nucleotide sequence ID" value="NZ_JBEWYP010000001.1"/>
</dbReference>
<organism evidence="2 3">
    <name type="scientific">Sediminicola luteus</name>
    <dbReference type="NCBI Taxonomy" id="319238"/>
    <lineage>
        <taxon>Bacteria</taxon>
        <taxon>Pseudomonadati</taxon>
        <taxon>Bacteroidota</taxon>
        <taxon>Flavobacteriia</taxon>
        <taxon>Flavobacteriales</taxon>
        <taxon>Flavobacteriaceae</taxon>
        <taxon>Sediminicola</taxon>
    </lineage>
</organism>
<keyword evidence="3" id="KW-1185">Reference proteome</keyword>
<protein>
    <submittedName>
        <fullName evidence="2">Glucan endo-1,3-beta-D-glucosidase</fullName>
    </submittedName>
</protein>
<dbReference type="Proteomes" id="UP001549773">
    <property type="component" value="Unassembled WGS sequence"/>
</dbReference>
<evidence type="ECO:0000313" key="2">
    <source>
        <dbReference type="EMBL" id="MET7028182.1"/>
    </source>
</evidence>
<reference evidence="2 3" key="1">
    <citation type="submission" date="2024-07" db="EMBL/GenBank/DDBJ databases">
        <title>The genome sequence of type strain Sediminicola luteus GDMCC 1.2596T.</title>
        <authorList>
            <person name="Liu Y."/>
        </authorList>
    </citation>
    <scope>NUCLEOTIDE SEQUENCE [LARGE SCALE GENOMIC DNA]</scope>
    <source>
        <strain evidence="2 3">GDMCC 1.2596</strain>
    </source>
</reference>
<comment type="caution">
    <text evidence="2">The sequence shown here is derived from an EMBL/GenBank/DDBJ whole genome shotgun (WGS) entry which is preliminary data.</text>
</comment>
<dbReference type="PROSITE" id="PS51257">
    <property type="entry name" value="PROKAR_LIPOPROTEIN"/>
    <property type="match status" value="1"/>
</dbReference>